<dbReference type="AlphaFoldDB" id="A0A9K3HH48"/>
<sequence>MKISSKSILTPGQTTLSTSLSRRLRTGASVNGGASPRVFTTTVKKRGTFQNPEPSSPKVTCIGQVRVRTKKKNAKKLKTLSRKHSAESADDVSFRKFDHTLDGFPSKRHKHKESLNLGSKGAQNDHQDQECSQVQRKWVHFPVTVCDALRAFGSEFSCLFPCRREEKTTVAQWLVAVQDGGKDIELVVGDEEQDDDGESVGKRRHVFDDLQIVGDRIEGYKDEARVSVCVPPKNALLLMRCRSDAIKVEGISRSWEPNVEKTDEEDELFDNEDKIKEDLEENLQVGQKKVMILDHDHDQDQEIVNMQQDESTKDQEHDHVHQDEVGQDQELDNVQHNEVGPDQEHENLKEYQVGQCQEEESFNLLSLFGEIVNQDYKVQEHDVEEHNNGVLERESEVKEDRESEKVLPDCLIMMMYEPKLSMEVSKETWVCQKDFIQRQSSRRKPPHPPPPITSDGGLPTVLLQPGRSSCSLPVAASMAMVLEQKLANAVGYEPFVLTRCKSEPLKSAAAKLLPESCVLENRKLERLSRGTIGVGAAGLGF</sequence>
<feature type="region of interest" description="Disordered" evidence="1">
    <location>
        <begin position="383"/>
        <end position="402"/>
    </location>
</feature>
<comment type="caution">
    <text evidence="2">The sequence shown here is derived from an EMBL/GenBank/DDBJ whole genome shotgun (WGS) entry which is preliminary data.</text>
</comment>
<dbReference type="PANTHER" id="PTHR33448:SF4">
    <property type="entry name" value="CHLOROPLAST PROTEIN HCF243"/>
    <property type="match status" value="1"/>
</dbReference>
<organism evidence="2 3">
    <name type="scientific">Helianthus annuus</name>
    <name type="common">Common sunflower</name>
    <dbReference type="NCBI Taxonomy" id="4232"/>
    <lineage>
        <taxon>Eukaryota</taxon>
        <taxon>Viridiplantae</taxon>
        <taxon>Streptophyta</taxon>
        <taxon>Embryophyta</taxon>
        <taxon>Tracheophyta</taxon>
        <taxon>Spermatophyta</taxon>
        <taxon>Magnoliopsida</taxon>
        <taxon>eudicotyledons</taxon>
        <taxon>Gunneridae</taxon>
        <taxon>Pentapetalae</taxon>
        <taxon>asterids</taxon>
        <taxon>campanulids</taxon>
        <taxon>Asterales</taxon>
        <taxon>Asteraceae</taxon>
        <taxon>Asteroideae</taxon>
        <taxon>Heliantheae alliance</taxon>
        <taxon>Heliantheae</taxon>
        <taxon>Helianthus</taxon>
    </lineage>
</organism>
<keyword evidence="3" id="KW-1185">Reference proteome</keyword>
<dbReference type="EMBL" id="MNCJ02000327">
    <property type="protein sequence ID" value="KAF5778260.1"/>
    <property type="molecule type" value="Genomic_DNA"/>
</dbReference>
<evidence type="ECO:0000313" key="2">
    <source>
        <dbReference type="EMBL" id="KAF5778260.1"/>
    </source>
</evidence>
<dbReference type="PANTHER" id="PTHR33448">
    <property type="entry name" value="CHLOROPLAST PROTEIN HCF243-RELATED"/>
    <property type="match status" value="1"/>
</dbReference>
<feature type="region of interest" description="Disordered" evidence="1">
    <location>
        <begin position="308"/>
        <end position="329"/>
    </location>
</feature>
<name>A0A9K3HH48_HELAN</name>
<reference evidence="2" key="1">
    <citation type="journal article" date="2017" name="Nature">
        <title>The sunflower genome provides insights into oil metabolism, flowering and Asterid evolution.</title>
        <authorList>
            <person name="Badouin H."/>
            <person name="Gouzy J."/>
            <person name="Grassa C.J."/>
            <person name="Murat F."/>
            <person name="Staton S.E."/>
            <person name="Cottret L."/>
            <person name="Lelandais-Briere C."/>
            <person name="Owens G.L."/>
            <person name="Carrere S."/>
            <person name="Mayjonade B."/>
            <person name="Legrand L."/>
            <person name="Gill N."/>
            <person name="Kane N.C."/>
            <person name="Bowers J.E."/>
            <person name="Hubner S."/>
            <person name="Bellec A."/>
            <person name="Berard A."/>
            <person name="Berges H."/>
            <person name="Blanchet N."/>
            <person name="Boniface M.C."/>
            <person name="Brunel D."/>
            <person name="Catrice O."/>
            <person name="Chaidir N."/>
            <person name="Claudel C."/>
            <person name="Donnadieu C."/>
            <person name="Faraut T."/>
            <person name="Fievet G."/>
            <person name="Helmstetter N."/>
            <person name="King M."/>
            <person name="Knapp S.J."/>
            <person name="Lai Z."/>
            <person name="Le Paslier M.C."/>
            <person name="Lippi Y."/>
            <person name="Lorenzon L."/>
            <person name="Mandel J.R."/>
            <person name="Marage G."/>
            <person name="Marchand G."/>
            <person name="Marquand E."/>
            <person name="Bret-Mestries E."/>
            <person name="Morien E."/>
            <person name="Nambeesan S."/>
            <person name="Nguyen T."/>
            <person name="Pegot-Espagnet P."/>
            <person name="Pouilly N."/>
            <person name="Raftis F."/>
            <person name="Sallet E."/>
            <person name="Schiex T."/>
            <person name="Thomas J."/>
            <person name="Vandecasteele C."/>
            <person name="Vares D."/>
            <person name="Vear F."/>
            <person name="Vautrin S."/>
            <person name="Crespi M."/>
            <person name="Mangin B."/>
            <person name="Burke J.M."/>
            <person name="Salse J."/>
            <person name="Munos S."/>
            <person name="Vincourt P."/>
            <person name="Rieseberg L.H."/>
            <person name="Langlade N.B."/>
        </authorList>
    </citation>
    <scope>NUCLEOTIDE SEQUENCE</scope>
    <source>
        <tissue evidence="2">Leaves</tissue>
    </source>
</reference>
<evidence type="ECO:0000313" key="3">
    <source>
        <dbReference type="Proteomes" id="UP000215914"/>
    </source>
</evidence>
<reference evidence="2" key="2">
    <citation type="submission" date="2020-06" db="EMBL/GenBank/DDBJ databases">
        <title>Helianthus annuus Genome sequencing and assembly Release 2.</title>
        <authorList>
            <person name="Gouzy J."/>
            <person name="Langlade N."/>
            <person name="Munos S."/>
        </authorList>
    </citation>
    <scope>NUCLEOTIDE SEQUENCE</scope>
    <source>
        <tissue evidence="2">Leaves</tissue>
    </source>
</reference>
<dbReference type="OrthoDB" id="1934890at2759"/>
<feature type="compositionally biased region" description="Basic and acidic residues" evidence="1">
    <location>
        <begin position="310"/>
        <end position="324"/>
    </location>
</feature>
<proteinExistence type="predicted"/>
<protein>
    <submittedName>
        <fullName evidence="2">Uncharacterized protein</fullName>
    </submittedName>
</protein>
<dbReference type="Gramene" id="mRNA:HanXRQr2_Chr12g0545431">
    <property type="protein sequence ID" value="CDS:HanXRQr2_Chr12g0545431.1"/>
    <property type="gene ID" value="HanXRQr2_Chr12g0545431"/>
</dbReference>
<accession>A0A9K3HH48</accession>
<gene>
    <name evidence="2" type="ORF">HanXRQr2_Chr12g0545431</name>
</gene>
<feature type="region of interest" description="Disordered" evidence="1">
    <location>
        <begin position="437"/>
        <end position="458"/>
    </location>
</feature>
<feature type="region of interest" description="Disordered" evidence="1">
    <location>
        <begin position="103"/>
        <end position="127"/>
    </location>
</feature>
<evidence type="ECO:0000256" key="1">
    <source>
        <dbReference type="SAM" id="MobiDB-lite"/>
    </source>
</evidence>
<dbReference type="Proteomes" id="UP000215914">
    <property type="component" value="Unassembled WGS sequence"/>
</dbReference>